<sequence>MLRHKKLLIERICLKSSLMQLVPCTHAAHRGTEAGLRRQYPEEVARASPGERLAREAIAQKYGHIGGQDAFARRLWMQLEGENRELREGRGKWELIREVREMLRSMNDGEISSSAYDTAWVAMVPNLAGDRGGGPQFPSSLRWIIDHQLDDGSWGDENFFSAHDRIINTLACAVALSSWRICPEQCERGSEQSNALSFKRT</sequence>
<dbReference type="InterPro" id="IPR050148">
    <property type="entry name" value="Terpene_synthase-like"/>
</dbReference>
<dbReference type="GO" id="GO:0000287">
    <property type="term" value="F:magnesium ion binding"/>
    <property type="evidence" value="ECO:0007669"/>
    <property type="project" value="TreeGrafter"/>
</dbReference>
<keyword evidence="5" id="KW-1185">Reference proteome</keyword>
<evidence type="ECO:0000256" key="1">
    <source>
        <dbReference type="ARBA" id="ARBA00001946"/>
    </source>
</evidence>
<evidence type="ECO:0000256" key="3">
    <source>
        <dbReference type="ARBA" id="ARBA00022842"/>
    </source>
</evidence>
<reference evidence="4 5" key="1">
    <citation type="journal article" date="2022" name="Nat. Plants">
        <title>Genomes of leafy and leafless Platanthera orchids illuminate the evolution of mycoheterotrophy.</title>
        <authorList>
            <person name="Li M.H."/>
            <person name="Liu K.W."/>
            <person name="Li Z."/>
            <person name="Lu H.C."/>
            <person name="Ye Q.L."/>
            <person name="Zhang D."/>
            <person name="Wang J.Y."/>
            <person name="Li Y.F."/>
            <person name="Zhong Z.M."/>
            <person name="Liu X."/>
            <person name="Yu X."/>
            <person name="Liu D.K."/>
            <person name="Tu X.D."/>
            <person name="Liu B."/>
            <person name="Hao Y."/>
            <person name="Liao X.Y."/>
            <person name="Jiang Y.T."/>
            <person name="Sun W.H."/>
            <person name="Chen J."/>
            <person name="Chen Y.Q."/>
            <person name="Ai Y."/>
            <person name="Zhai J.W."/>
            <person name="Wu S.S."/>
            <person name="Zhou Z."/>
            <person name="Hsiao Y.Y."/>
            <person name="Wu W.L."/>
            <person name="Chen Y.Y."/>
            <person name="Lin Y.F."/>
            <person name="Hsu J.L."/>
            <person name="Li C.Y."/>
            <person name="Wang Z.W."/>
            <person name="Zhao X."/>
            <person name="Zhong W.Y."/>
            <person name="Ma X.K."/>
            <person name="Ma L."/>
            <person name="Huang J."/>
            <person name="Chen G.Z."/>
            <person name="Huang M.Z."/>
            <person name="Huang L."/>
            <person name="Peng D.H."/>
            <person name="Luo Y.B."/>
            <person name="Zou S.Q."/>
            <person name="Chen S.P."/>
            <person name="Lan S."/>
            <person name="Tsai W.C."/>
            <person name="Van de Peer Y."/>
            <person name="Liu Z.J."/>
        </authorList>
    </citation>
    <scope>NUCLEOTIDE SEQUENCE [LARGE SCALE GENOMIC DNA]</scope>
    <source>
        <strain evidence="4">Lor287</strain>
    </source>
</reference>
<keyword evidence="2" id="KW-0479">Metal-binding</keyword>
<dbReference type="GO" id="GO:0010333">
    <property type="term" value="F:terpene synthase activity"/>
    <property type="evidence" value="ECO:0007669"/>
    <property type="project" value="InterPro"/>
</dbReference>
<evidence type="ECO:0000313" key="5">
    <source>
        <dbReference type="Proteomes" id="UP001418222"/>
    </source>
</evidence>
<dbReference type="GO" id="GO:0009507">
    <property type="term" value="C:chloroplast"/>
    <property type="evidence" value="ECO:0007669"/>
    <property type="project" value="TreeGrafter"/>
</dbReference>
<dbReference type="Gene3D" id="1.50.10.160">
    <property type="match status" value="1"/>
</dbReference>
<dbReference type="EMBL" id="JBBWWQ010000004">
    <property type="protein sequence ID" value="KAK8948918.1"/>
    <property type="molecule type" value="Genomic_DNA"/>
</dbReference>
<protein>
    <submittedName>
        <fullName evidence="4">Uncharacterized protein</fullName>
    </submittedName>
</protein>
<organism evidence="4 5">
    <name type="scientific">Platanthera zijinensis</name>
    <dbReference type="NCBI Taxonomy" id="2320716"/>
    <lineage>
        <taxon>Eukaryota</taxon>
        <taxon>Viridiplantae</taxon>
        <taxon>Streptophyta</taxon>
        <taxon>Embryophyta</taxon>
        <taxon>Tracheophyta</taxon>
        <taxon>Spermatophyta</taxon>
        <taxon>Magnoliopsida</taxon>
        <taxon>Liliopsida</taxon>
        <taxon>Asparagales</taxon>
        <taxon>Orchidaceae</taxon>
        <taxon>Orchidoideae</taxon>
        <taxon>Orchideae</taxon>
        <taxon>Orchidinae</taxon>
        <taxon>Platanthera</taxon>
    </lineage>
</organism>
<evidence type="ECO:0000313" key="4">
    <source>
        <dbReference type="EMBL" id="KAK8948918.1"/>
    </source>
</evidence>
<comment type="cofactor">
    <cofactor evidence="1">
        <name>Mg(2+)</name>
        <dbReference type="ChEBI" id="CHEBI:18420"/>
    </cofactor>
</comment>
<gene>
    <name evidence="4" type="ORF">KSP39_PZI005115</name>
</gene>
<dbReference type="GO" id="GO:0009686">
    <property type="term" value="P:gibberellin biosynthetic process"/>
    <property type="evidence" value="ECO:0007669"/>
    <property type="project" value="TreeGrafter"/>
</dbReference>
<dbReference type="InterPro" id="IPR008930">
    <property type="entry name" value="Terpenoid_cyclase/PrenylTrfase"/>
</dbReference>
<dbReference type="PANTHER" id="PTHR31739">
    <property type="entry name" value="ENT-COPALYL DIPHOSPHATE SYNTHASE, CHLOROPLASTIC"/>
    <property type="match status" value="1"/>
</dbReference>
<evidence type="ECO:0000256" key="2">
    <source>
        <dbReference type="ARBA" id="ARBA00022723"/>
    </source>
</evidence>
<dbReference type="Proteomes" id="UP001418222">
    <property type="component" value="Unassembled WGS sequence"/>
</dbReference>
<name>A0AAP0GB35_9ASPA</name>
<accession>A0AAP0GB35</accession>
<dbReference type="PANTHER" id="PTHR31739:SF4">
    <property type="entry name" value="ENT-COPALYL DIPHOSPHATE SYNTHASE, CHLOROPLASTIC"/>
    <property type="match status" value="1"/>
</dbReference>
<comment type="caution">
    <text evidence="4">The sequence shown here is derived from an EMBL/GenBank/DDBJ whole genome shotgun (WGS) entry which is preliminary data.</text>
</comment>
<keyword evidence="3" id="KW-0460">Magnesium</keyword>
<dbReference type="SUPFAM" id="SSF48239">
    <property type="entry name" value="Terpenoid cyclases/Protein prenyltransferases"/>
    <property type="match status" value="1"/>
</dbReference>
<dbReference type="AlphaFoldDB" id="A0AAP0GB35"/>
<proteinExistence type="predicted"/>